<dbReference type="RefSeq" id="WP_260978615.1">
    <property type="nucleotide sequence ID" value="NZ_JAODBU010000006.1"/>
</dbReference>
<evidence type="ECO:0000313" key="3">
    <source>
        <dbReference type="Proteomes" id="UP001431199"/>
    </source>
</evidence>
<dbReference type="Pfam" id="PF00710">
    <property type="entry name" value="Asparaginase"/>
    <property type="match status" value="1"/>
</dbReference>
<dbReference type="InterPro" id="IPR036152">
    <property type="entry name" value="Asp/glu_Ase-like_sf"/>
</dbReference>
<name>A0ABT2M0N8_9FIRM</name>
<gene>
    <name evidence="2" type="ORF">N5B56_06480</name>
</gene>
<comment type="caution">
    <text evidence="2">The sequence shown here is derived from an EMBL/GenBank/DDBJ whole genome shotgun (WGS) entry which is preliminary data.</text>
</comment>
<dbReference type="PIRSF" id="PIRSF500176">
    <property type="entry name" value="L_ASNase"/>
    <property type="match status" value="1"/>
</dbReference>
<keyword evidence="3" id="KW-1185">Reference proteome</keyword>
<dbReference type="SUPFAM" id="SSF53774">
    <property type="entry name" value="Glutaminase/Asparaginase"/>
    <property type="match status" value="1"/>
</dbReference>
<dbReference type="PIRSF" id="PIRSF001220">
    <property type="entry name" value="L-ASNase_gatD"/>
    <property type="match status" value="1"/>
</dbReference>
<dbReference type="PRINTS" id="PR00139">
    <property type="entry name" value="ASNGLNASE"/>
</dbReference>
<proteinExistence type="predicted"/>
<dbReference type="PROSITE" id="PS51732">
    <property type="entry name" value="ASN_GLN_ASE_3"/>
    <property type="match status" value="1"/>
</dbReference>
<dbReference type="InterPro" id="IPR037152">
    <property type="entry name" value="L-asparaginase_N_sf"/>
</dbReference>
<protein>
    <submittedName>
        <fullName evidence="2">Asparaginase domain-containing protein</fullName>
        <ecNumber evidence="2">3.5.1.1</ecNumber>
    </submittedName>
</protein>
<reference evidence="2" key="1">
    <citation type="submission" date="2022-09" db="EMBL/GenBank/DDBJ databases">
        <title>Eubacterium sp. LFL-14 isolated from human feces.</title>
        <authorList>
            <person name="Liu F."/>
        </authorList>
    </citation>
    <scope>NUCLEOTIDE SEQUENCE</scope>
    <source>
        <strain evidence="2">LFL-14</strain>
    </source>
</reference>
<accession>A0ABT2M0N8</accession>
<evidence type="ECO:0000313" key="2">
    <source>
        <dbReference type="EMBL" id="MCT7398733.1"/>
    </source>
</evidence>
<dbReference type="Gene3D" id="3.40.50.40">
    <property type="match status" value="1"/>
</dbReference>
<dbReference type="PANTHER" id="PTHR11707:SF28">
    <property type="entry name" value="60 KDA LYSOPHOSPHOLIPASE"/>
    <property type="match status" value="1"/>
</dbReference>
<organism evidence="2 3">
    <name type="scientific">Eubacterium album</name>
    <dbReference type="NCBI Taxonomy" id="2978477"/>
    <lineage>
        <taxon>Bacteria</taxon>
        <taxon>Bacillati</taxon>
        <taxon>Bacillota</taxon>
        <taxon>Clostridia</taxon>
        <taxon>Eubacteriales</taxon>
        <taxon>Eubacteriaceae</taxon>
        <taxon>Eubacterium</taxon>
    </lineage>
</organism>
<dbReference type="InterPro" id="IPR027473">
    <property type="entry name" value="L-asparaginase_C"/>
</dbReference>
<sequence length="347" mass="38603">MKKILVILTGGTIGSKVEGKIINTTAASSYRLLQLYNEKYADDTEFEVIQPINILSENLTPVEWGVLCNCLLELNFEKYQGIIITHGSDTLSYTSALIGTMFENCSIPIVLVASNLALGLPGSNGMNNFRNAVCFIKESHMHGVFTIFENNKGEMPVYLSTHIVESDPFTDQFRSFTGDYFGKMIDERFFANESYPHLSESHKLNISFKNAPDFNNICNNSEHCETSICANDANSALWSGNFNNGILLIRPYPGLKYDNIDLSTKPKAVLHYMYHSATACTTDGYSIIDFAKKCIDLGIDFYCASFKSKDAALYDSSAKIIDTGVTPLYNISCEAAYAKLMILYNCD</sequence>
<dbReference type="SMART" id="SM00870">
    <property type="entry name" value="Asparaginase"/>
    <property type="match status" value="1"/>
</dbReference>
<dbReference type="InterPro" id="IPR006034">
    <property type="entry name" value="Asparaginase/glutaminase-like"/>
</dbReference>
<evidence type="ECO:0000259" key="1">
    <source>
        <dbReference type="Pfam" id="PF00710"/>
    </source>
</evidence>
<dbReference type="EC" id="3.5.1.1" evidence="2"/>
<dbReference type="GO" id="GO:0004067">
    <property type="term" value="F:asparaginase activity"/>
    <property type="evidence" value="ECO:0007669"/>
    <property type="project" value="UniProtKB-EC"/>
</dbReference>
<dbReference type="PANTHER" id="PTHR11707">
    <property type="entry name" value="L-ASPARAGINASE"/>
    <property type="match status" value="1"/>
</dbReference>
<dbReference type="Gene3D" id="3.40.50.1170">
    <property type="entry name" value="L-asparaginase, N-terminal domain"/>
    <property type="match status" value="1"/>
</dbReference>
<dbReference type="Proteomes" id="UP001431199">
    <property type="component" value="Unassembled WGS sequence"/>
</dbReference>
<dbReference type="InterPro" id="IPR027474">
    <property type="entry name" value="L-asparaginase_N"/>
</dbReference>
<dbReference type="EMBL" id="JAODBU010000006">
    <property type="protein sequence ID" value="MCT7398733.1"/>
    <property type="molecule type" value="Genomic_DNA"/>
</dbReference>
<keyword evidence="2" id="KW-0378">Hydrolase</keyword>
<feature type="domain" description="L-asparaginase N-terminal" evidence="1">
    <location>
        <begin position="3"/>
        <end position="180"/>
    </location>
</feature>